<evidence type="ECO:0000313" key="3">
    <source>
        <dbReference type="Proteomes" id="UP000237271"/>
    </source>
</evidence>
<feature type="coiled-coil region" evidence="1">
    <location>
        <begin position="2"/>
        <end position="29"/>
    </location>
</feature>
<dbReference type="EMBL" id="NCKW01001973">
    <property type="protein sequence ID" value="POM78542.1"/>
    <property type="molecule type" value="Genomic_DNA"/>
</dbReference>
<evidence type="ECO:0000256" key="1">
    <source>
        <dbReference type="SAM" id="Coils"/>
    </source>
</evidence>
<dbReference type="Proteomes" id="UP000237271">
    <property type="component" value="Unassembled WGS sequence"/>
</dbReference>
<gene>
    <name evidence="2" type="ORF">PHPALM_3918</name>
</gene>
<dbReference type="AlphaFoldDB" id="A0A2P4YL67"/>
<organism evidence="2 3">
    <name type="scientific">Phytophthora palmivora</name>
    <dbReference type="NCBI Taxonomy" id="4796"/>
    <lineage>
        <taxon>Eukaryota</taxon>
        <taxon>Sar</taxon>
        <taxon>Stramenopiles</taxon>
        <taxon>Oomycota</taxon>
        <taxon>Peronosporomycetes</taxon>
        <taxon>Peronosporales</taxon>
        <taxon>Peronosporaceae</taxon>
        <taxon>Phytophthora</taxon>
    </lineage>
</organism>
<evidence type="ECO:0000313" key="2">
    <source>
        <dbReference type="EMBL" id="POM78542.1"/>
    </source>
</evidence>
<proteinExistence type="predicted"/>
<sequence length="289" mass="33492">MQQRKKLEISQLRAQVQDLEQQIMLMKKQKLKIQSPRRAAHQSKRETLVANKYDERQRSEEINRKLKTILGYQENLDKNLRRVLQKRSSVFKVAAPPGTSSKLKILHDKVHGKIVEGHATTPLTCSLKDATDICWEYVSTTRPCPEKWTRCVSSCHQNSCEKSWILSLPGVSSPRKVEGVQYVRKFEERNRAVIITADIAKVIGEDLEFRSHSQIIITRSPTNRSSSVVRVFEQLHQVRDHEADVAGPLCVESIKTEILRGLSWVLRDQMTHMQDTLIEKMEYFWDNEC</sequence>
<keyword evidence="3" id="KW-1185">Reference proteome</keyword>
<reference evidence="2 3" key="1">
    <citation type="journal article" date="2017" name="Genome Biol. Evol.">
        <title>Phytophthora megakarya and P. palmivora, closely related causal agents of cacao black pod rot, underwent increases in genome sizes and gene numbers by different mechanisms.</title>
        <authorList>
            <person name="Ali S.S."/>
            <person name="Shao J."/>
            <person name="Lary D.J."/>
            <person name="Kronmiller B."/>
            <person name="Shen D."/>
            <person name="Strem M.D."/>
            <person name="Amoako-Attah I."/>
            <person name="Akrofi A.Y."/>
            <person name="Begoude B.A."/>
            <person name="Ten Hoopen G.M."/>
            <person name="Coulibaly K."/>
            <person name="Kebe B.I."/>
            <person name="Melnick R.L."/>
            <person name="Guiltinan M.J."/>
            <person name="Tyler B.M."/>
            <person name="Meinhardt L.W."/>
            <person name="Bailey B.A."/>
        </authorList>
    </citation>
    <scope>NUCLEOTIDE SEQUENCE [LARGE SCALE GENOMIC DNA]</scope>
    <source>
        <strain evidence="3">sbr112.9</strain>
    </source>
</reference>
<keyword evidence="1" id="KW-0175">Coiled coil</keyword>
<name>A0A2P4YL67_9STRA</name>
<protein>
    <submittedName>
        <fullName evidence="2">Uncharacterized protein</fullName>
    </submittedName>
</protein>
<accession>A0A2P4YL67</accession>
<comment type="caution">
    <text evidence="2">The sequence shown here is derived from an EMBL/GenBank/DDBJ whole genome shotgun (WGS) entry which is preliminary data.</text>
</comment>